<dbReference type="GO" id="GO:0008237">
    <property type="term" value="F:metallopeptidase activity"/>
    <property type="evidence" value="ECO:0007669"/>
    <property type="project" value="InterPro"/>
</dbReference>
<dbReference type="Proteomes" id="UP000193804">
    <property type="component" value="Unassembled WGS sequence"/>
</dbReference>
<evidence type="ECO:0000259" key="4">
    <source>
        <dbReference type="Pfam" id="PF01433"/>
    </source>
</evidence>
<dbReference type="Pfam" id="PF01433">
    <property type="entry name" value="Peptidase_M1"/>
    <property type="match status" value="1"/>
</dbReference>
<dbReference type="CDD" id="cd09604">
    <property type="entry name" value="M1_APN_like"/>
    <property type="match status" value="1"/>
</dbReference>
<dbReference type="GO" id="GO:0008270">
    <property type="term" value="F:zinc ion binding"/>
    <property type="evidence" value="ECO:0007669"/>
    <property type="project" value="InterPro"/>
</dbReference>
<keyword evidence="2" id="KW-0479">Metal-binding</keyword>
<reference evidence="6" key="1">
    <citation type="submission" date="2017-04" db="EMBL/GenBank/DDBJ databases">
        <authorList>
            <person name="Varghese N."/>
            <person name="Submissions S."/>
        </authorList>
    </citation>
    <scope>NUCLEOTIDE SEQUENCE [LARGE SCALE GENOMIC DNA]</scope>
    <source>
        <strain evidence="6">DSM 4125</strain>
    </source>
</reference>
<evidence type="ECO:0000256" key="2">
    <source>
        <dbReference type="PIRSR" id="PIRSR634015-3"/>
    </source>
</evidence>
<feature type="domain" description="Peptidase M1 membrane alanine aminopeptidase" evidence="4">
    <location>
        <begin position="301"/>
        <end position="496"/>
    </location>
</feature>
<gene>
    <name evidence="5" type="ORF">SAMN05661096_00330</name>
</gene>
<evidence type="ECO:0000313" key="5">
    <source>
        <dbReference type="EMBL" id="SMG10532.1"/>
    </source>
</evidence>
<feature type="signal peptide" evidence="3">
    <location>
        <begin position="1"/>
        <end position="21"/>
    </location>
</feature>
<dbReference type="SUPFAM" id="SSF55486">
    <property type="entry name" value="Metalloproteases ('zincins'), catalytic domain"/>
    <property type="match status" value="1"/>
</dbReference>
<dbReference type="PANTHER" id="PTHR45726">
    <property type="entry name" value="LEUKOTRIENE A-4 HYDROLASE"/>
    <property type="match status" value="1"/>
</dbReference>
<feature type="binding site" evidence="2">
    <location>
        <position position="354"/>
    </location>
    <ligand>
        <name>Zn(2+)</name>
        <dbReference type="ChEBI" id="CHEBI:29105"/>
        <note>catalytic</note>
    </ligand>
</feature>
<dbReference type="STRING" id="1028.SAMN05661096_00330"/>
<sequence>MKINFLGLIMAMLISSTVAFGQVKDRWQQAINYEMEIDMDVETHRFEGEQKVEYTNNSPDQLDKVFYHLYFNAFQPNSMMDVRSRTIKDPDRRVGDRISKLDEEGIGYQKIKSLKQNGKAVDFEVVGTILEVDLNQPIKSGETVTFEMEFEAQVPEQIRRTGRDNEEGISYSMAQWYPKMSEYDYQGWHSNPYIGREFHGIWGDFDVKITIDKDYILGGTGYVQNPEEVGHGYQKEGTDGGKGKKGKLTWHFKAPQVIDFMWAADPDYKHVKAQVPNGPELHFLYQENDKTKENWEQLPEYTIKAFEYMNKTFGEYPYEQYSVIQGGDGGMEYPMSTLITGERSLGSLVGVTVHEMFHSWYQGVLASNESLYEWMDEGFTSFGAAETMNAIMEQGQENPQSGNYRGYLALAESGYEEPMSTHADHYVTNFAYGRAAYSKGATFLGQLRYIIGEDVFYPAMRTYFNEWKFKHPNDNDFIRVMEKASGLELDWFKEYWVYSTKQIDYGIKSVIENEDQTFVTLEKIGKMPMPLEVSVTYKDGSSELIYIPLRIMRGEKSFDDNANIKTLADWPWVFPTYTFELAQSASNIESMIIDEKQGMADVDRENNSFDSEKHLKATFDK</sequence>
<dbReference type="PANTHER" id="PTHR45726:SF3">
    <property type="entry name" value="LEUKOTRIENE A-4 HYDROLASE"/>
    <property type="match status" value="1"/>
</dbReference>
<dbReference type="Gene3D" id="1.10.390.10">
    <property type="entry name" value="Neutral Protease Domain 2"/>
    <property type="match status" value="1"/>
</dbReference>
<dbReference type="RefSeq" id="WP_085515344.1">
    <property type="nucleotide sequence ID" value="NZ_FXAW01000001.1"/>
</dbReference>
<dbReference type="OrthoDB" id="9814383at2"/>
<name>A0A1X7I7M5_9BACT</name>
<feature type="active site" description="Proton donor" evidence="1">
    <location>
        <position position="437"/>
    </location>
</feature>
<keyword evidence="3" id="KW-0732">Signal</keyword>
<dbReference type="InterPro" id="IPR034015">
    <property type="entry name" value="M1_LTA4H"/>
</dbReference>
<feature type="chain" id="PRO_5012440100" evidence="3">
    <location>
        <begin position="22"/>
        <end position="621"/>
    </location>
</feature>
<dbReference type="InterPro" id="IPR027268">
    <property type="entry name" value="Peptidase_M4/M1_CTD_sf"/>
</dbReference>
<feature type="active site" description="Proton acceptor" evidence="1">
    <location>
        <position position="355"/>
    </location>
</feature>
<organism evidence="5 6">
    <name type="scientific">Marivirga sericea</name>
    <dbReference type="NCBI Taxonomy" id="1028"/>
    <lineage>
        <taxon>Bacteria</taxon>
        <taxon>Pseudomonadati</taxon>
        <taxon>Bacteroidota</taxon>
        <taxon>Cytophagia</taxon>
        <taxon>Cytophagales</taxon>
        <taxon>Marivirgaceae</taxon>
        <taxon>Marivirga</taxon>
    </lineage>
</organism>
<evidence type="ECO:0000256" key="1">
    <source>
        <dbReference type="PIRSR" id="PIRSR634015-1"/>
    </source>
</evidence>
<protein>
    <submittedName>
        <fullName evidence="5">Peptidase family M1</fullName>
    </submittedName>
</protein>
<dbReference type="AlphaFoldDB" id="A0A1X7I7M5"/>
<proteinExistence type="predicted"/>
<dbReference type="EMBL" id="FXAW01000001">
    <property type="protein sequence ID" value="SMG10532.1"/>
    <property type="molecule type" value="Genomic_DNA"/>
</dbReference>
<feature type="binding site" evidence="2">
    <location>
        <position position="358"/>
    </location>
    <ligand>
        <name>Zn(2+)</name>
        <dbReference type="ChEBI" id="CHEBI:29105"/>
        <note>catalytic</note>
    </ligand>
</feature>
<dbReference type="InterPro" id="IPR014782">
    <property type="entry name" value="Peptidase_M1_dom"/>
</dbReference>
<comment type="cofactor">
    <cofactor evidence="2">
        <name>Zn(2+)</name>
        <dbReference type="ChEBI" id="CHEBI:29105"/>
    </cofactor>
    <text evidence="2">Binds 1 zinc ion per subunit.</text>
</comment>
<evidence type="ECO:0000256" key="3">
    <source>
        <dbReference type="SAM" id="SignalP"/>
    </source>
</evidence>
<keyword evidence="2" id="KW-0862">Zinc</keyword>
<feature type="binding site" evidence="2">
    <location>
        <position position="377"/>
    </location>
    <ligand>
        <name>Zn(2+)</name>
        <dbReference type="ChEBI" id="CHEBI:29105"/>
        <note>catalytic</note>
    </ligand>
</feature>
<accession>A0A1X7I7M5</accession>
<keyword evidence="6" id="KW-1185">Reference proteome</keyword>
<evidence type="ECO:0000313" key="6">
    <source>
        <dbReference type="Proteomes" id="UP000193804"/>
    </source>
</evidence>